<keyword evidence="8 15" id="KW-0547">Nucleotide-binding</keyword>
<dbReference type="InterPro" id="IPR013815">
    <property type="entry name" value="ATP_grasp_subdomain_1"/>
</dbReference>
<evidence type="ECO:0000256" key="8">
    <source>
        <dbReference type="ARBA" id="ARBA00022741"/>
    </source>
</evidence>
<keyword evidence="10 14" id="KW-0133">Cell shape</keyword>
<evidence type="ECO:0000313" key="18">
    <source>
        <dbReference type="Proteomes" id="UP001317705"/>
    </source>
</evidence>
<evidence type="ECO:0000256" key="9">
    <source>
        <dbReference type="ARBA" id="ARBA00022840"/>
    </source>
</evidence>
<dbReference type="SUPFAM" id="SSF56059">
    <property type="entry name" value="Glutathione synthetase ATP-binding domain-like"/>
    <property type="match status" value="1"/>
</dbReference>
<protein>
    <recommendedName>
        <fullName evidence="5 14">D-alanine--D-alanine ligase</fullName>
        <ecNumber evidence="5 14">6.3.2.4</ecNumber>
    </recommendedName>
    <alternativeName>
        <fullName evidence="14">D-Ala-D-Ala ligase</fullName>
    </alternativeName>
    <alternativeName>
        <fullName evidence="14">D-alanylalanine synthetase</fullName>
    </alternativeName>
</protein>
<reference evidence="17 18" key="1">
    <citation type="submission" date="2022-12" db="EMBL/GenBank/DDBJ databases">
        <title>Polyphasic characterization of Geotalea uranireducens NIT-SL11 newly isolated from a complex of sewage sludge and microbially reduced graphene oxide.</title>
        <authorList>
            <person name="Xie L."/>
            <person name="Yoshida N."/>
            <person name="Meng L."/>
        </authorList>
    </citation>
    <scope>NUCLEOTIDE SEQUENCE [LARGE SCALE GENOMIC DNA]</scope>
    <source>
        <strain evidence="17 18">NIT-SL11</strain>
    </source>
</reference>
<feature type="domain" description="ATP-grasp" evidence="16">
    <location>
        <begin position="107"/>
        <end position="300"/>
    </location>
</feature>
<dbReference type="PANTHER" id="PTHR23132">
    <property type="entry name" value="D-ALANINE--D-ALANINE LIGASE"/>
    <property type="match status" value="1"/>
</dbReference>
<comment type="cofactor">
    <cofactor evidence="2">
        <name>Mg(2+)</name>
        <dbReference type="ChEBI" id="CHEBI:18420"/>
    </cofactor>
</comment>
<comment type="cofactor">
    <cofactor evidence="1">
        <name>Mn(2+)</name>
        <dbReference type="ChEBI" id="CHEBI:29035"/>
    </cofactor>
</comment>
<evidence type="ECO:0000256" key="7">
    <source>
        <dbReference type="ARBA" id="ARBA00022598"/>
    </source>
</evidence>
<dbReference type="PROSITE" id="PS00843">
    <property type="entry name" value="DALA_DALA_LIGASE_1"/>
    <property type="match status" value="1"/>
</dbReference>
<evidence type="ECO:0000256" key="14">
    <source>
        <dbReference type="HAMAP-Rule" id="MF_00047"/>
    </source>
</evidence>
<evidence type="ECO:0000256" key="13">
    <source>
        <dbReference type="ARBA" id="ARBA00047614"/>
    </source>
</evidence>
<dbReference type="Gene3D" id="3.30.470.20">
    <property type="entry name" value="ATP-grasp fold, B domain"/>
    <property type="match status" value="1"/>
</dbReference>
<keyword evidence="18" id="KW-1185">Reference proteome</keyword>
<keyword evidence="9 15" id="KW-0067">ATP-binding</keyword>
<dbReference type="PROSITE" id="PS50975">
    <property type="entry name" value="ATP_GRASP"/>
    <property type="match status" value="1"/>
</dbReference>
<dbReference type="InterPro" id="IPR011761">
    <property type="entry name" value="ATP-grasp"/>
</dbReference>
<dbReference type="InterPro" id="IPR011127">
    <property type="entry name" value="Dala_Dala_lig_N"/>
</dbReference>
<evidence type="ECO:0000256" key="1">
    <source>
        <dbReference type="ARBA" id="ARBA00001936"/>
    </source>
</evidence>
<evidence type="ECO:0000256" key="11">
    <source>
        <dbReference type="ARBA" id="ARBA00022984"/>
    </source>
</evidence>
<dbReference type="NCBIfam" id="TIGR01205">
    <property type="entry name" value="D_ala_D_alaTIGR"/>
    <property type="match status" value="1"/>
</dbReference>
<dbReference type="EC" id="6.3.2.4" evidence="5 14"/>
<evidence type="ECO:0000256" key="10">
    <source>
        <dbReference type="ARBA" id="ARBA00022960"/>
    </source>
</evidence>
<name>A0ABN6VYR5_9BACT</name>
<comment type="function">
    <text evidence="14">Cell wall formation.</text>
</comment>
<dbReference type="SUPFAM" id="SSF52440">
    <property type="entry name" value="PreATP-grasp domain"/>
    <property type="match status" value="1"/>
</dbReference>
<organism evidence="17 18">
    <name type="scientific">Geotalea uraniireducens</name>
    <dbReference type="NCBI Taxonomy" id="351604"/>
    <lineage>
        <taxon>Bacteria</taxon>
        <taxon>Pseudomonadati</taxon>
        <taxon>Thermodesulfobacteriota</taxon>
        <taxon>Desulfuromonadia</taxon>
        <taxon>Geobacterales</taxon>
        <taxon>Geobacteraceae</taxon>
        <taxon>Geotalea</taxon>
    </lineage>
</organism>
<comment type="similarity">
    <text evidence="4 14">Belongs to the D-alanine--D-alanine ligase family.</text>
</comment>
<evidence type="ECO:0000259" key="16">
    <source>
        <dbReference type="PROSITE" id="PS50975"/>
    </source>
</evidence>
<proteinExistence type="inferred from homology"/>
<keyword evidence="12 14" id="KW-0961">Cell wall biogenesis/degradation</keyword>
<dbReference type="Gene3D" id="3.40.50.20">
    <property type="match status" value="1"/>
</dbReference>
<comment type="pathway">
    <text evidence="14">Cell wall biogenesis; peptidoglycan biosynthesis.</text>
</comment>
<dbReference type="GO" id="GO:0016874">
    <property type="term" value="F:ligase activity"/>
    <property type="evidence" value="ECO:0007669"/>
    <property type="project" value="UniProtKB-KW"/>
</dbReference>
<keyword evidence="11 14" id="KW-0573">Peptidoglycan synthesis</keyword>
<evidence type="ECO:0000256" key="12">
    <source>
        <dbReference type="ARBA" id="ARBA00023316"/>
    </source>
</evidence>
<dbReference type="HAMAP" id="MF_00047">
    <property type="entry name" value="Dala_Dala_lig"/>
    <property type="match status" value="1"/>
</dbReference>
<evidence type="ECO:0000256" key="4">
    <source>
        <dbReference type="ARBA" id="ARBA00010871"/>
    </source>
</evidence>
<dbReference type="NCBIfam" id="NF002378">
    <property type="entry name" value="PRK01372.1"/>
    <property type="match status" value="1"/>
</dbReference>
<keyword evidence="6 14" id="KW-0963">Cytoplasm</keyword>
<evidence type="ECO:0000256" key="6">
    <source>
        <dbReference type="ARBA" id="ARBA00022490"/>
    </source>
</evidence>
<dbReference type="PIRSF" id="PIRSF039102">
    <property type="entry name" value="Ddl/VanB"/>
    <property type="match status" value="1"/>
</dbReference>
<dbReference type="PANTHER" id="PTHR23132:SF23">
    <property type="entry name" value="D-ALANINE--D-ALANINE LIGASE B"/>
    <property type="match status" value="1"/>
</dbReference>
<gene>
    <name evidence="14 17" type="primary">ddl</name>
    <name evidence="17" type="ORF">GURASL_33790</name>
</gene>
<dbReference type="RefSeq" id="WP_282000555.1">
    <property type="nucleotide sequence ID" value="NZ_AP027151.1"/>
</dbReference>
<accession>A0ABN6VYR5</accession>
<dbReference type="Pfam" id="PF07478">
    <property type="entry name" value="Dala_Dala_lig_C"/>
    <property type="match status" value="1"/>
</dbReference>
<dbReference type="InterPro" id="IPR016185">
    <property type="entry name" value="PreATP-grasp_dom_sf"/>
</dbReference>
<dbReference type="InterPro" id="IPR011095">
    <property type="entry name" value="Dala_Dala_lig_C"/>
</dbReference>
<dbReference type="EMBL" id="AP027151">
    <property type="protein sequence ID" value="BDV44456.1"/>
    <property type="molecule type" value="Genomic_DNA"/>
</dbReference>
<dbReference type="Gene3D" id="3.30.1490.20">
    <property type="entry name" value="ATP-grasp fold, A domain"/>
    <property type="match status" value="1"/>
</dbReference>
<dbReference type="Pfam" id="PF01820">
    <property type="entry name" value="Dala_Dala_lig_N"/>
    <property type="match status" value="1"/>
</dbReference>
<evidence type="ECO:0000313" key="17">
    <source>
        <dbReference type="EMBL" id="BDV44456.1"/>
    </source>
</evidence>
<evidence type="ECO:0000256" key="3">
    <source>
        <dbReference type="ARBA" id="ARBA00004496"/>
    </source>
</evidence>
<dbReference type="Proteomes" id="UP001317705">
    <property type="component" value="Chromosome"/>
</dbReference>
<comment type="subcellular location">
    <subcellularLocation>
        <location evidence="3 14">Cytoplasm</location>
    </subcellularLocation>
</comment>
<keyword evidence="7 14" id="KW-0436">Ligase</keyword>
<evidence type="ECO:0000256" key="15">
    <source>
        <dbReference type="PROSITE-ProRule" id="PRU00409"/>
    </source>
</evidence>
<dbReference type="InterPro" id="IPR005905">
    <property type="entry name" value="D_ala_D_ala"/>
</dbReference>
<dbReference type="PROSITE" id="PS00844">
    <property type="entry name" value="DALA_DALA_LIGASE_2"/>
    <property type="match status" value="1"/>
</dbReference>
<comment type="catalytic activity">
    <reaction evidence="13 14">
        <text>2 D-alanine + ATP = D-alanyl-D-alanine + ADP + phosphate + H(+)</text>
        <dbReference type="Rhea" id="RHEA:11224"/>
        <dbReference type="ChEBI" id="CHEBI:15378"/>
        <dbReference type="ChEBI" id="CHEBI:30616"/>
        <dbReference type="ChEBI" id="CHEBI:43474"/>
        <dbReference type="ChEBI" id="CHEBI:57416"/>
        <dbReference type="ChEBI" id="CHEBI:57822"/>
        <dbReference type="ChEBI" id="CHEBI:456216"/>
        <dbReference type="EC" id="6.3.2.4"/>
    </reaction>
</comment>
<dbReference type="InterPro" id="IPR000291">
    <property type="entry name" value="D-Ala_lig_Van_CS"/>
</dbReference>
<evidence type="ECO:0000256" key="5">
    <source>
        <dbReference type="ARBA" id="ARBA00012216"/>
    </source>
</evidence>
<sequence>MIGEAIKTKKIGVLYGGLSAEREVSLASGAAVHKALLARGYDAIAIDVNRDLPQVLAREGVEVVFVALHGRYGEDGSVQGVLEMMGIPYTGSGILASALAMNKIFAKQAFVASGLTVAPYRVLRRGDEIGPLGFDFPLVVKPSQEGSSVGISIVRAADGLAAALELAFRYDAEILVEQFIKGQEVQVGILGEEALGAIEIVPKNEFYDFEAKYTAGMAEHILPARLPADVYRHALETGLIAHRALGCAGYSRVDLLVTAAGECYVLEVNTLPGMTALSLLPEIAQGAGIGFEELVERILLSAALKINS</sequence>
<evidence type="ECO:0000256" key="2">
    <source>
        <dbReference type="ARBA" id="ARBA00001946"/>
    </source>
</evidence>